<dbReference type="GO" id="GO:0016491">
    <property type="term" value="F:oxidoreductase activity"/>
    <property type="evidence" value="ECO:0007669"/>
    <property type="project" value="UniProtKB-KW"/>
</dbReference>
<keyword evidence="1" id="KW-0560">Oxidoreductase</keyword>
<dbReference type="AlphaFoldDB" id="A0AAD7MG88"/>
<evidence type="ECO:0000256" key="3">
    <source>
        <dbReference type="SAM" id="SignalP"/>
    </source>
</evidence>
<keyword evidence="3" id="KW-0732">Signal</keyword>
<organism evidence="5 6">
    <name type="scientific">Mycena maculata</name>
    <dbReference type="NCBI Taxonomy" id="230809"/>
    <lineage>
        <taxon>Eukaryota</taxon>
        <taxon>Fungi</taxon>
        <taxon>Dikarya</taxon>
        <taxon>Basidiomycota</taxon>
        <taxon>Agaricomycotina</taxon>
        <taxon>Agaricomycetes</taxon>
        <taxon>Agaricomycetidae</taxon>
        <taxon>Agaricales</taxon>
        <taxon>Marasmiineae</taxon>
        <taxon>Mycenaceae</taxon>
        <taxon>Mycena</taxon>
    </lineage>
</organism>
<feature type="signal peptide" evidence="3">
    <location>
        <begin position="1"/>
        <end position="16"/>
    </location>
</feature>
<accession>A0AAD7MG88</accession>
<keyword evidence="6" id="KW-1185">Reference proteome</keyword>
<feature type="chain" id="PRO_5042265782" evidence="3">
    <location>
        <begin position="17"/>
        <end position="398"/>
    </location>
</feature>
<reference evidence="5" key="1">
    <citation type="submission" date="2023-03" db="EMBL/GenBank/DDBJ databases">
        <title>Massive genome expansion in bonnet fungi (Mycena s.s.) driven by repeated elements and novel gene families across ecological guilds.</title>
        <authorList>
            <consortium name="Lawrence Berkeley National Laboratory"/>
            <person name="Harder C.B."/>
            <person name="Miyauchi S."/>
            <person name="Viragh M."/>
            <person name="Kuo A."/>
            <person name="Thoen E."/>
            <person name="Andreopoulos B."/>
            <person name="Lu D."/>
            <person name="Skrede I."/>
            <person name="Drula E."/>
            <person name="Henrissat B."/>
            <person name="Morin E."/>
            <person name="Kohler A."/>
            <person name="Barry K."/>
            <person name="LaButti K."/>
            <person name="Morin E."/>
            <person name="Salamov A."/>
            <person name="Lipzen A."/>
            <person name="Mereny Z."/>
            <person name="Hegedus B."/>
            <person name="Baldrian P."/>
            <person name="Stursova M."/>
            <person name="Weitz H."/>
            <person name="Taylor A."/>
            <person name="Grigoriev I.V."/>
            <person name="Nagy L.G."/>
            <person name="Martin F."/>
            <person name="Kauserud H."/>
        </authorList>
    </citation>
    <scope>NUCLEOTIDE SEQUENCE</scope>
    <source>
        <strain evidence="5">CBHHK188m</strain>
    </source>
</reference>
<dbReference type="Proteomes" id="UP001215280">
    <property type="component" value="Unassembled WGS sequence"/>
</dbReference>
<comment type="caution">
    <text evidence="5">The sequence shown here is derived from an EMBL/GenBank/DDBJ whole genome shotgun (WGS) entry which is preliminary data.</text>
</comment>
<dbReference type="SUPFAM" id="SSF51730">
    <property type="entry name" value="FAD-linked oxidoreductase"/>
    <property type="match status" value="1"/>
</dbReference>
<gene>
    <name evidence="5" type="ORF">DFH07DRAFT_785448</name>
</gene>
<evidence type="ECO:0000256" key="2">
    <source>
        <dbReference type="SAM" id="MobiDB-lite"/>
    </source>
</evidence>
<feature type="region of interest" description="Disordered" evidence="2">
    <location>
        <begin position="148"/>
        <end position="194"/>
    </location>
</feature>
<dbReference type="InterPro" id="IPR002872">
    <property type="entry name" value="Proline_DH_dom"/>
</dbReference>
<feature type="domain" description="Proline dehydrogenase" evidence="4">
    <location>
        <begin position="261"/>
        <end position="373"/>
    </location>
</feature>
<sequence length="398" mass="42034">MAALFWSKLCADSATAVSVPVTSKSNRVDEGSRSSRYSFLVDSALWILDTFTSISGIRWPTEATFSRPGGDTVAQTVALPKRLPPANTGALFVYSVKTAFLPDASALIRLSSHILSKRPPSSPPCTPEAPKGHLSEADLVMLRELHAESRSSARARRPAVSASSSTPSSRGTSVTCSRSCGASTPRPRRGGARAAAHLRDFPGVPAPHARTPRACAARRAAAQVRARLASFAAYHTHETTAHPATASEKGTTLSISTEALPPVWVAKADTDANYDACVALLLDAADVAGPSPRQGVGVLFGTRNWASCSKIMDGLAAPTAEGKLADDVRAALCSRLCGKGMCHDLRQCFATWIEAHGRQVEVMPYRSRRGIENVLGGGAAQAGRGAARGRLVWPWPFA</sequence>
<feature type="compositionally biased region" description="Low complexity" evidence="2">
    <location>
        <begin position="158"/>
        <end position="174"/>
    </location>
</feature>
<evidence type="ECO:0000313" key="5">
    <source>
        <dbReference type="EMBL" id="KAJ7716218.1"/>
    </source>
</evidence>
<evidence type="ECO:0000256" key="1">
    <source>
        <dbReference type="ARBA" id="ARBA00023002"/>
    </source>
</evidence>
<dbReference type="InterPro" id="IPR029041">
    <property type="entry name" value="FAD-linked_oxidoreductase-like"/>
</dbReference>
<evidence type="ECO:0000259" key="4">
    <source>
        <dbReference type="Pfam" id="PF01619"/>
    </source>
</evidence>
<protein>
    <submittedName>
        <fullName evidence="5">FAD-linked oxidoreductase</fullName>
    </submittedName>
</protein>
<name>A0AAD7MG88_9AGAR</name>
<proteinExistence type="predicted"/>
<evidence type="ECO:0000313" key="6">
    <source>
        <dbReference type="Proteomes" id="UP001215280"/>
    </source>
</evidence>
<dbReference type="Pfam" id="PF01619">
    <property type="entry name" value="Pro_dh"/>
    <property type="match status" value="1"/>
</dbReference>
<dbReference type="Gene3D" id="3.20.20.220">
    <property type="match status" value="1"/>
</dbReference>
<dbReference type="EMBL" id="JARJLG010000335">
    <property type="protein sequence ID" value="KAJ7716218.1"/>
    <property type="molecule type" value="Genomic_DNA"/>
</dbReference>